<comment type="caution">
    <text evidence="2">The sequence shown here is derived from an EMBL/GenBank/DDBJ whole genome shotgun (WGS) entry which is preliminary data.</text>
</comment>
<feature type="region of interest" description="Disordered" evidence="1">
    <location>
        <begin position="62"/>
        <end position="89"/>
    </location>
</feature>
<dbReference type="EMBL" id="NAJP01000060">
    <property type="protein sequence ID" value="TKA36367.1"/>
    <property type="molecule type" value="Genomic_DNA"/>
</dbReference>
<dbReference type="Proteomes" id="UP000310066">
    <property type="component" value="Unassembled WGS sequence"/>
</dbReference>
<name>A0A4U0UL87_9PEZI</name>
<gene>
    <name evidence="2" type="ORF">B0A54_12381</name>
</gene>
<dbReference type="OrthoDB" id="3063476at2759"/>
<accession>A0A4U0UL87</accession>
<evidence type="ECO:0000256" key="1">
    <source>
        <dbReference type="SAM" id="MobiDB-lite"/>
    </source>
</evidence>
<organism evidence="2 3">
    <name type="scientific">Friedmanniomyces endolithicus</name>
    <dbReference type="NCBI Taxonomy" id="329885"/>
    <lineage>
        <taxon>Eukaryota</taxon>
        <taxon>Fungi</taxon>
        <taxon>Dikarya</taxon>
        <taxon>Ascomycota</taxon>
        <taxon>Pezizomycotina</taxon>
        <taxon>Dothideomycetes</taxon>
        <taxon>Dothideomycetidae</taxon>
        <taxon>Mycosphaerellales</taxon>
        <taxon>Teratosphaeriaceae</taxon>
        <taxon>Friedmanniomyces</taxon>
    </lineage>
</organism>
<evidence type="ECO:0000313" key="2">
    <source>
        <dbReference type="EMBL" id="TKA36367.1"/>
    </source>
</evidence>
<dbReference type="AlphaFoldDB" id="A0A4U0UL87"/>
<feature type="compositionally biased region" description="Basic and acidic residues" evidence="1">
    <location>
        <begin position="22"/>
        <end position="47"/>
    </location>
</feature>
<feature type="compositionally biased region" description="Gly residues" evidence="1">
    <location>
        <begin position="65"/>
        <end position="81"/>
    </location>
</feature>
<feature type="region of interest" description="Disordered" evidence="1">
    <location>
        <begin position="1"/>
        <end position="48"/>
    </location>
</feature>
<proteinExistence type="predicted"/>
<evidence type="ECO:0000313" key="3">
    <source>
        <dbReference type="Proteomes" id="UP000310066"/>
    </source>
</evidence>
<protein>
    <submittedName>
        <fullName evidence="2">Uncharacterized protein</fullName>
    </submittedName>
</protein>
<sequence length="89" mass="9491">MATNLENFPEFARAAQDVNAPAHHEKETRGTYHWGKERPGMDGEGQQRRGSFQGIMEKGKEMLGLGKGKPPGGSAVVGGKEGSPVVEGK</sequence>
<reference evidence="2 3" key="1">
    <citation type="submission" date="2017-03" db="EMBL/GenBank/DDBJ databases">
        <title>Genomes of endolithic fungi from Antarctica.</title>
        <authorList>
            <person name="Coleine C."/>
            <person name="Masonjones S."/>
            <person name="Stajich J.E."/>
        </authorList>
    </citation>
    <scope>NUCLEOTIDE SEQUENCE [LARGE SCALE GENOMIC DNA]</scope>
    <source>
        <strain evidence="2 3">CCFEE 5311</strain>
    </source>
</reference>